<dbReference type="OrthoDB" id="10021889at2759"/>
<reference evidence="2" key="1">
    <citation type="submission" date="2021-02" db="EMBL/GenBank/DDBJ databases">
        <authorList>
            <person name="Nowell W R."/>
        </authorList>
    </citation>
    <scope>NUCLEOTIDE SEQUENCE</scope>
</reference>
<gene>
    <name evidence="2" type="ORF">OKA104_LOCUS37551</name>
    <name evidence="1" type="ORF">VCS650_LOCUS40076</name>
</gene>
<name>A0A819X651_9BILA</name>
<dbReference type="Proteomes" id="UP000663891">
    <property type="component" value="Unassembled WGS sequence"/>
</dbReference>
<dbReference type="SUPFAM" id="SSF52047">
    <property type="entry name" value="RNI-like"/>
    <property type="match status" value="1"/>
</dbReference>
<sequence length="547" mass="64980">MSITTIEHFSNEIFYEIFEYFDAYAIFNEFSNLNNRFQLLLNSSLIRLKLDDNYFESKELLHNLRHQIISIHSFDENTTKIISTIKSNLSSFQSLQSLILYSIESDILSSFIHQLSSLPNFYSLTIDLCTDEQDHTNINQSIFNLPKLKYLKYRTCDNEDIDIVISLPIATTDQQKTSIEYFIMDHGCSIKDLFTLLSYTPNVRYLKFLNLIDIDNLNTIEPIKLINLTKLSMEISEMTFDEFEILIKKMGLNLKILSLDIRHDDMSYLNAKRWEDFLQENLLQLEKLYFKKTVYFSDDYETPMYLGEQNEFSSTFWLERRWIFKVENDSGHLVYSIQPYKKKWFEYNSESNQLLKSVEFEIVDVSPEHWVESIHISDHIYHALTITQIYHLQISTTISLEDLYKILLLLPDIETLTLFRLLFNNPTSISDEELQPLYLLFHENHFQKLSFSDVYQMADVHFLMLICFHVNHLHLHCKDYNHIESFVGLILSHVRSRTGSKLRLLSFTMLKFANDMIEFLTKIIKENKLLNDFIIEQVNNDVYIKWT</sequence>
<evidence type="ECO:0000313" key="2">
    <source>
        <dbReference type="EMBL" id="CAF4137152.1"/>
    </source>
</evidence>
<accession>A0A819X651</accession>
<dbReference type="EMBL" id="CAJOAY010006332">
    <property type="protein sequence ID" value="CAF4137152.1"/>
    <property type="molecule type" value="Genomic_DNA"/>
</dbReference>
<evidence type="ECO:0000313" key="3">
    <source>
        <dbReference type="Proteomes" id="UP000663881"/>
    </source>
</evidence>
<dbReference type="Proteomes" id="UP000663881">
    <property type="component" value="Unassembled WGS sequence"/>
</dbReference>
<comment type="caution">
    <text evidence="2">The sequence shown here is derived from an EMBL/GenBank/DDBJ whole genome shotgun (WGS) entry which is preliminary data.</text>
</comment>
<evidence type="ECO:0000313" key="1">
    <source>
        <dbReference type="EMBL" id="CAF1461574.1"/>
    </source>
</evidence>
<evidence type="ECO:0008006" key="4">
    <source>
        <dbReference type="Google" id="ProtNLM"/>
    </source>
</evidence>
<dbReference type="EMBL" id="CAJNON010001426">
    <property type="protein sequence ID" value="CAF1461574.1"/>
    <property type="molecule type" value="Genomic_DNA"/>
</dbReference>
<proteinExistence type="predicted"/>
<protein>
    <recommendedName>
        <fullName evidence="4">F-box domain-containing protein</fullName>
    </recommendedName>
</protein>
<organism evidence="2 3">
    <name type="scientific">Adineta steineri</name>
    <dbReference type="NCBI Taxonomy" id="433720"/>
    <lineage>
        <taxon>Eukaryota</taxon>
        <taxon>Metazoa</taxon>
        <taxon>Spiralia</taxon>
        <taxon>Gnathifera</taxon>
        <taxon>Rotifera</taxon>
        <taxon>Eurotatoria</taxon>
        <taxon>Bdelloidea</taxon>
        <taxon>Adinetida</taxon>
        <taxon>Adinetidae</taxon>
        <taxon>Adineta</taxon>
    </lineage>
</organism>
<dbReference type="AlphaFoldDB" id="A0A819X651"/>